<reference evidence="5 6" key="1">
    <citation type="submission" date="2025-05" db="UniProtKB">
        <authorList>
            <consortium name="RefSeq"/>
        </authorList>
    </citation>
    <scope>IDENTIFICATION</scope>
</reference>
<name>A0ABM3X4Q9_ERIEU</name>
<dbReference type="Pfam" id="PF15235">
    <property type="entry name" value="GRIN_C"/>
    <property type="match status" value="1"/>
</dbReference>
<evidence type="ECO:0000313" key="6">
    <source>
        <dbReference type="RefSeq" id="XP_060043794.1"/>
    </source>
</evidence>
<feature type="region of interest" description="Disordered" evidence="2">
    <location>
        <begin position="1"/>
        <end position="27"/>
    </location>
</feature>
<protein>
    <submittedName>
        <fullName evidence="5 6">G protein-regulated inducer of neurite outgrowth 3 isoform X1</fullName>
    </submittedName>
</protein>
<dbReference type="InterPro" id="IPR032745">
    <property type="entry name" value="GRIN_C"/>
</dbReference>
<feature type="region of interest" description="Disordered" evidence="2">
    <location>
        <begin position="195"/>
        <end position="260"/>
    </location>
</feature>
<evidence type="ECO:0000259" key="3">
    <source>
        <dbReference type="Pfam" id="PF15235"/>
    </source>
</evidence>
<feature type="domain" description="G protein-regulated inducer of neurite outgrowth C-terminal" evidence="3">
    <location>
        <begin position="691"/>
        <end position="809"/>
    </location>
</feature>
<gene>
    <name evidence="5 6" type="primary">GPRIN3</name>
</gene>
<feature type="region of interest" description="Disordered" evidence="2">
    <location>
        <begin position="652"/>
        <end position="676"/>
    </location>
</feature>
<feature type="region of interest" description="Disordered" evidence="2">
    <location>
        <begin position="613"/>
        <end position="637"/>
    </location>
</feature>
<dbReference type="GeneID" id="103120001"/>
<dbReference type="PANTHER" id="PTHR15718">
    <property type="entry name" value="G PROTEIN-REGULATED INDUCER OF NEURITE OUTGROWTH C-TERMINAL DOMAIN-CONTAINING PROTEIN"/>
    <property type="match status" value="1"/>
</dbReference>
<dbReference type="Proteomes" id="UP001652624">
    <property type="component" value="Chromosome 3"/>
</dbReference>
<feature type="region of interest" description="Disordered" evidence="2">
    <location>
        <begin position="308"/>
        <end position="363"/>
    </location>
</feature>
<dbReference type="InterPro" id="IPR026646">
    <property type="entry name" value="GPRIN2-like/GPRIN3"/>
</dbReference>
<feature type="region of interest" description="Disordered" evidence="2">
    <location>
        <begin position="761"/>
        <end position="786"/>
    </location>
</feature>
<dbReference type="RefSeq" id="XP_060043793.1">
    <property type="nucleotide sequence ID" value="XM_060187810.1"/>
</dbReference>
<sequence>MESEHQGESSARYTAALQESRDMQATFQAQQWTATERGRGCGLAPGSSYLTTCVLYQVDPPGAPALPTPETGTSSLQSVEATLPHKSMGTVPGPLPAAKPSLIAASATEEEPGEEHPPQCPHTHGLYSTPGVAGLGVGAVHSLMQSPGPESTLLHLSTAPGIFHEPETSTLHPLSTQLWGTSPGCSLGPCPVAGEGHSASAGTMPAHQHAHQAQQEDTQAPSPSTVSTAPLGAPQRTPDAELPNKLDSPADSTQDSHQEEVPCDCPFQEVSQGGALRVEAATRACAEEGDRQATLGSTLVTTCQSPVLEERCPGDTPPSTTTKDTITSETHSSSRVPSQSSESLLPREHQASGFKEASTMTPQPESVLVSKPYLQDAEVQAVASVQSRAVSTSPSMLAAFLKGTPMSGPAEPQEQLRILCGGSGVHTLELTDIASGPPDSLVCPQSLPSQTAFLGASPSVNVAVEALKVSSMTQVSPKDAEDSCKEGHTPAEMSSVGGQLTTAQLADANACSVEQVSVHAGSRTESSHPVETSKIRPSESPVKAMNGHKLAPDCNVPQACGHTHQAGQPGSSEPWDGGERKSLSPQGVTAQVCGGANSNLEAGDRAEVKSVLLSPVPPGSATSPGRKGQEGTEDNAQGKAASLGLGLGFSLTADASPGSGKRTPARSVKASPRRASRVSEFLKEQRLNVSAAAAQVGLTPGEKKKQSDPKLHLKQSKRVRDVVWDEQGMTWEVYGASLDPESLGVAIQNHLQRQIREHEKFIKAQSSQSRRSISSEASSNKKLKGRQHSVLQAMFQNFRRPNCCVRPAPSSVLD</sequence>
<feature type="region of interest" description="Disordered" evidence="2">
    <location>
        <begin position="477"/>
        <end position="496"/>
    </location>
</feature>
<feature type="region of interest" description="Disordered" evidence="2">
    <location>
        <begin position="517"/>
        <end position="598"/>
    </location>
</feature>
<keyword evidence="4" id="KW-1185">Reference proteome</keyword>
<dbReference type="RefSeq" id="XP_060043794.1">
    <property type="nucleotide sequence ID" value="XM_060187811.1"/>
</dbReference>
<feature type="compositionally biased region" description="Basic and acidic residues" evidence="2">
    <location>
        <begin position="525"/>
        <end position="537"/>
    </location>
</feature>
<evidence type="ECO:0000313" key="4">
    <source>
        <dbReference type="Proteomes" id="UP001652624"/>
    </source>
</evidence>
<feature type="compositionally biased region" description="Basic and acidic residues" evidence="2">
    <location>
        <begin position="478"/>
        <end position="489"/>
    </location>
</feature>
<feature type="compositionally biased region" description="Low complexity" evidence="2">
    <location>
        <begin position="317"/>
        <end position="343"/>
    </location>
</feature>
<accession>A0ABM3X4Q9</accession>
<organism evidence="4 5">
    <name type="scientific">Erinaceus europaeus</name>
    <name type="common">Western European hedgehog</name>
    <dbReference type="NCBI Taxonomy" id="9365"/>
    <lineage>
        <taxon>Eukaryota</taxon>
        <taxon>Metazoa</taxon>
        <taxon>Chordata</taxon>
        <taxon>Craniata</taxon>
        <taxon>Vertebrata</taxon>
        <taxon>Euteleostomi</taxon>
        <taxon>Mammalia</taxon>
        <taxon>Eutheria</taxon>
        <taxon>Laurasiatheria</taxon>
        <taxon>Eulipotyphla</taxon>
        <taxon>Erinaceidae</taxon>
        <taxon>Erinaceinae</taxon>
        <taxon>Erinaceus</taxon>
    </lineage>
</organism>
<dbReference type="PANTHER" id="PTHR15718:SF6">
    <property type="entry name" value="G PROTEIN-REGULATED INDUCER OF NEURITE OUTGROWTH 3"/>
    <property type="match status" value="1"/>
</dbReference>
<feature type="compositionally biased region" description="Low complexity" evidence="2">
    <location>
        <begin position="764"/>
        <end position="778"/>
    </location>
</feature>
<evidence type="ECO:0000313" key="5">
    <source>
        <dbReference type="RefSeq" id="XP_060043793.1"/>
    </source>
</evidence>
<evidence type="ECO:0000256" key="2">
    <source>
        <dbReference type="SAM" id="MobiDB-lite"/>
    </source>
</evidence>
<comment type="function">
    <text evidence="1">May be involved in neurite outgrowth.</text>
</comment>
<proteinExistence type="predicted"/>
<evidence type="ECO:0000256" key="1">
    <source>
        <dbReference type="ARBA" id="ARBA00002358"/>
    </source>
</evidence>
<feature type="compositionally biased region" description="Polar residues" evidence="2">
    <location>
        <begin position="216"/>
        <end position="228"/>
    </location>
</feature>